<evidence type="ECO:0000313" key="2">
    <source>
        <dbReference type="EMBL" id="SFL68411.1"/>
    </source>
</evidence>
<organism evidence="2 3">
    <name type="scientific">Streptomyces pini</name>
    <dbReference type="NCBI Taxonomy" id="1520580"/>
    <lineage>
        <taxon>Bacteria</taxon>
        <taxon>Bacillati</taxon>
        <taxon>Actinomycetota</taxon>
        <taxon>Actinomycetes</taxon>
        <taxon>Kitasatosporales</taxon>
        <taxon>Streptomycetaceae</taxon>
        <taxon>Streptomyces</taxon>
    </lineage>
</organism>
<protein>
    <submittedName>
        <fullName evidence="2">Uncharacterized protein</fullName>
    </submittedName>
</protein>
<evidence type="ECO:0000313" key="3">
    <source>
        <dbReference type="Proteomes" id="UP000198928"/>
    </source>
</evidence>
<accession>A0A1I4JQ15</accession>
<keyword evidence="3" id="KW-1185">Reference proteome</keyword>
<dbReference type="AlphaFoldDB" id="A0A1I4JQ15"/>
<feature type="region of interest" description="Disordered" evidence="1">
    <location>
        <begin position="66"/>
        <end position="104"/>
    </location>
</feature>
<feature type="region of interest" description="Disordered" evidence="1">
    <location>
        <begin position="122"/>
        <end position="152"/>
    </location>
</feature>
<dbReference type="EMBL" id="FOSG01000024">
    <property type="protein sequence ID" value="SFL68411.1"/>
    <property type="molecule type" value="Genomic_DNA"/>
</dbReference>
<reference evidence="3" key="1">
    <citation type="submission" date="2016-10" db="EMBL/GenBank/DDBJ databases">
        <authorList>
            <person name="Varghese N."/>
            <person name="Submissions S."/>
        </authorList>
    </citation>
    <scope>NUCLEOTIDE SEQUENCE [LARGE SCALE GENOMIC DNA]</scope>
    <source>
        <strain evidence="3">PL19</strain>
    </source>
</reference>
<gene>
    <name evidence="2" type="ORF">SAMN05192584_12439</name>
</gene>
<proteinExistence type="predicted"/>
<name>A0A1I4JQ15_9ACTN</name>
<dbReference type="Proteomes" id="UP000198928">
    <property type="component" value="Unassembled WGS sequence"/>
</dbReference>
<feature type="compositionally biased region" description="Basic residues" evidence="1">
    <location>
        <begin position="140"/>
        <end position="149"/>
    </location>
</feature>
<sequence>MVAGNSRSARCRPTGSITAAWWVRPWVSTPPVISGPSCVMLVMSVLAACPSRGRHAPVGRVDKTVTGLLDQAPMRSQPPVRPRAWRSRRRADKSQTGQSATSVRRRVRLISRTTSHIITVRRRRRRRAGGPAAGVDTASRRRQAGRRCAGRSPFGELRGPGVGMPQSRAAAGVVCCLCILVPGRTVWRVGRCPGGQVGAMFGWCSLTRKSPPVAVMGPAELASSDPERKFLHLHVHASGTHPSAYGLLSSVRVTSGAGARAPRKEET</sequence>
<evidence type="ECO:0000256" key="1">
    <source>
        <dbReference type="SAM" id="MobiDB-lite"/>
    </source>
</evidence>